<organism evidence="2 3">
    <name type="scientific">Arsenicibacter rosenii</name>
    <dbReference type="NCBI Taxonomy" id="1750698"/>
    <lineage>
        <taxon>Bacteria</taxon>
        <taxon>Pseudomonadati</taxon>
        <taxon>Bacteroidota</taxon>
        <taxon>Cytophagia</taxon>
        <taxon>Cytophagales</taxon>
        <taxon>Spirosomataceae</taxon>
        <taxon>Arsenicibacter</taxon>
    </lineage>
</organism>
<evidence type="ECO:0000313" key="3">
    <source>
        <dbReference type="Proteomes" id="UP000181790"/>
    </source>
</evidence>
<keyword evidence="3" id="KW-1185">Reference proteome</keyword>
<protein>
    <submittedName>
        <fullName evidence="2">Glycosyl transferase family 2</fullName>
    </submittedName>
</protein>
<dbReference type="RefSeq" id="WP_071501389.1">
    <property type="nucleotide sequence ID" value="NZ_MORL01000001.1"/>
</dbReference>
<name>A0A1S2VQ58_9BACT</name>
<dbReference type="GO" id="GO:0016740">
    <property type="term" value="F:transferase activity"/>
    <property type="evidence" value="ECO:0007669"/>
    <property type="project" value="UniProtKB-KW"/>
</dbReference>
<dbReference type="SUPFAM" id="SSF53448">
    <property type="entry name" value="Nucleotide-diphospho-sugar transferases"/>
    <property type="match status" value="1"/>
</dbReference>
<dbReference type="AlphaFoldDB" id="A0A1S2VQ58"/>
<dbReference type="Pfam" id="PF00535">
    <property type="entry name" value="Glycos_transf_2"/>
    <property type="match status" value="1"/>
</dbReference>
<gene>
    <name evidence="2" type="ORF">BLX24_01965</name>
</gene>
<dbReference type="CDD" id="cd00761">
    <property type="entry name" value="Glyco_tranf_GTA_type"/>
    <property type="match status" value="1"/>
</dbReference>
<keyword evidence="2" id="KW-0808">Transferase</keyword>
<feature type="domain" description="Glycosyltransferase 2-like" evidence="1">
    <location>
        <begin position="10"/>
        <end position="147"/>
    </location>
</feature>
<dbReference type="EMBL" id="MORL01000001">
    <property type="protein sequence ID" value="OIN60884.1"/>
    <property type="molecule type" value="Genomic_DNA"/>
</dbReference>
<accession>A0A1S2VQ58</accession>
<reference evidence="2 3" key="1">
    <citation type="submission" date="2016-10" db="EMBL/GenBank/DDBJ databases">
        <title>Arsenicibacter rosenii gen. nov., sp. nov., an efficient arsenic-methylating bacterium isolated from an arsenic-contaminated paddy soil.</title>
        <authorList>
            <person name="Huang K."/>
        </authorList>
    </citation>
    <scope>NUCLEOTIDE SEQUENCE [LARGE SCALE GENOMIC DNA]</scope>
    <source>
        <strain evidence="2 3">SM-1</strain>
    </source>
</reference>
<dbReference type="InterPro" id="IPR001173">
    <property type="entry name" value="Glyco_trans_2-like"/>
</dbReference>
<dbReference type="Proteomes" id="UP000181790">
    <property type="component" value="Unassembled WGS sequence"/>
</dbReference>
<evidence type="ECO:0000259" key="1">
    <source>
        <dbReference type="Pfam" id="PF00535"/>
    </source>
</evidence>
<proteinExistence type="predicted"/>
<dbReference type="OrthoDB" id="744361at2"/>
<evidence type="ECO:0000313" key="2">
    <source>
        <dbReference type="EMBL" id="OIN60884.1"/>
    </source>
</evidence>
<dbReference type="Gene3D" id="3.90.550.10">
    <property type="entry name" value="Spore Coat Polysaccharide Biosynthesis Protein SpsA, Chain A"/>
    <property type="match status" value="1"/>
</dbReference>
<comment type="caution">
    <text evidence="2">The sequence shown here is derived from an EMBL/GenBank/DDBJ whole genome shotgun (WGS) entry which is preliminary data.</text>
</comment>
<dbReference type="InterPro" id="IPR029044">
    <property type="entry name" value="Nucleotide-diphossugar_trans"/>
</dbReference>
<sequence length="253" mass="29765">MHHHFPSVTLLITHYNRSRSLERLLASFRDLGFAFGEIVVSDDASKPDQQQVLTALQAEYGFRLVSTPVNKGLANNLNKGQAAVKTPLTLYVQEDFIPKPAFIEKCKEAVAMMEAEPVWDFVRFYAYLRYPYLRPYRAGFSEMLYKLWYTDYHKIYLYSDHPHLRRSNFNERFGKYVEGIKSDKAEYLMCVSVLQNKPKALFYEDFKGLFDQVNSSDEPSTVTRNNWRQQSQNPLISIARYVYRQLKYNYDLL</sequence>